<protein>
    <submittedName>
        <fullName evidence="7">Two-component response regulator</fullName>
    </submittedName>
</protein>
<feature type="domain" description="HTH luxR-type" evidence="5">
    <location>
        <begin position="138"/>
        <end position="203"/>
    </location>
</feature>
<keyword evidence="4" id="KW-0597">Phosphoprotein</keyword>
<feature type="modified residue" description="4-aspartylphosphate" evidence="4">
    <location>
        <position position="57"/>
    </location>
</feature>
<dbReference type="SMART" id="SM00448">
    <property type="entry name" value="REC"/>
    <property type="match status" value="1"/>
</dbReference>
<evidence type="ECO:0000313" key="7">
    <source>
        <dbReference type="EMBL" id="CAI07439.1"/>
    </source>
</evidence>
<dbReference type="CDD" id="cd17537">
    <property type="entry name" value="REC_FixJ"/>
    <property type="match status" value="1"/>
</dbReference>
<evidence type="ECO:0000256" key="1">
    <source>
        <dbReference type="ARBA" id="ARBA00023015"/>
    </source>
</evidence>
<dbReference type="InterPro" id="IPR016032">
    <property type="entry name" value="Sig_transdc_resp-reg_C-effctor"/>
</dbReference>
<accession>Q5P5H3</accession>
<keyword evidence="1" id="KW-0805">Transcription regulation</keyword>
<evidence type="ECO:0000259" key="6">
    <source>
        <dbReference type="PROSITE" id="PS50110"/>
    </source>
</evidence>
<name>Q5P5H3_AROAE</name>
<dbReference type="Proteomes" id="UP000006552">
    <property type="component" value="Chromosome"/>
</dbReference>
<dbReference type="PANTHER" id="PTHR44688">
    <property type="entry name" value="DNA-BINDING TRANSCRIPTIONAL ACTIVATOR DEVR_DOSR"/>
    <property type="match status" value="1"/>
</dbReference>
<dbReference type="SUPFAM" id="SSF46894">
    <property type="entry name" value="C-terminal effector domain of the bipartite response regulators"/>
    <property type="match status" value="1"/>
</dbReference>
<dbReference type="PROSITE" id="PS50110">
    <property type="entry name" value="RESPONSE_REGULATORY"/>
    <property type="match status" value="1"/>
</dbReference>
<dbReference type="PRINTS" id="PR00038">
    <property type="entry name" value="HTHLUXR"/>
</dbReference>
<dbReference type="AlphaFoldDB" id="Q5P5H3"/>
<sequence length="208" mass="23400">MNPHQVTVYLVDDEPNVTRALSWLLDSINVPSRAFGSAYDFIAQLDLSGGPACLVLDLRMPEIGGLELMQKLNETGRSLPVIFLSAHGDIPAAVRAIQLGAMDFLQKPFNPQSFIDAINKAMQIARERFELLQSKLTTERLLQRLSTREREVLDHLLAGSTSKDIARLLDISYKTVDVHRANVLRKLGVTSYLDLKRKLEHAQEKCEY</sequence>
<organism evidence="7 8">
    <name type="scientific">Aromatoleum aromaticum (strain DSM 19018 / LMG 30748 / EbN1)</name>
    <name type="common">Azoarcus sp. (strain EbN1)</name>
    <dbReference type="NCBI Taxonomy" id="76114"/>
    <lineage>
        <taxon>Bacteria</taxon>
        <taxon>Pseudomonadati</taxon>
        <taxon>Pseudomonadota</taxon>
        <taxon>Betaproteobacteria</taxon>
        <taxon>Rhodocyclales</taxon>
        <taxon>Rhodocyclaceae</taxon>
        <taxon>Aromatoleum</taxon>
    </lineage>
</organism>
<dbReference type="InterPro" id="IPR011006">
    <property type="entry name" value="CheY-like_superfamily"/>
</dbReference>
<dbReference type="EMBL" id="CR555306">
    <property type="protein sequence ID" value="CAI07439.1"/>
    <property type="molecule type" value="Genomic_DNA"/>
</dbReference>
<evidence type="ECO:0000313" key="8">
    <source>
        <dbReference type="Proteomes" id="UP000006552"/>
    </source>
</evidence>
<dbReference type="Gene3D" id="1.10.10.10">
    <property type="entry name" value="Winged helix-like DNA-binding domain superfamily/Winged helix DNA-binding domain"/>
    <property type="match status" value="1"/>
</dbReference>
<evidence type="ECO:0000259" key="5">
    <source>
        <dbReference type="PROSITE" id="PS50043"/>
    </source>
</evidence>
<dbReference type="OrthoDB" id="9780593at2"/>
<keyword evidence="8" id="KW-1185">Reference proteome</keyword>
<dbReference type="GO" id="GO:0000160">
    <property type="term" value="P:phosphorelay signal transduction system"/>
    <property type="evidence" value="ECO:0007669"/>
    <property type="project" value="InterPro"/>
</dbReference>
<dbReference type="InterPro" id="IPR036388">
    <property type="entry name" value="WH-like_DNA-bd_sf"/>
</dbReference>
<reference evidence="7 8" key="1">
    <citation type="journal article" date="2005" name="Arch. Microbiol.">
        <title>The genome sequence of an anaerobic aromatic-degrading denitrifying bacterium, strain EbN1.</title>
        <authorList>
            <person name="Rabus R."/>
            <person name="Kube M."/>
            <person name="Heider J."/>
            <person name="Beck A."/>
            <person name="Heitmann K."/>
            <person name="Widdel F."/>
            <person name="Reinhardt R."/>
        </authorList>
    </citation>
    <scope>NUCLEOTIDE SEQUENCE [LARGE SCALE GENOMIC DNA]</scope>
    <source>
        <strain evidence="7 8">EbN1</strain>
    </source>
</reference>
<dbReference type="CDD" id="cd06170">
    <property type="entry name" value="LuxR_C_like"/>
    <property type="match status" value="1"/>
</dbReference>
<dbReference type="HOGENOM" id="CLU_000445_90_4_4"/>
<dbReference type="SUPFAM" id="SSF52172">
    <property type="entry name" value="CheY-like"/>
    <property type="match status" value="1"/>
</dbReference>
<dbReference type="InterPro" id="IPR000792">
    <property type="entry name" value="Tscrpt_reg_LuxR_C"/>
</dbReference>
<evidence type="ECO:0000256" key="4">
    <source>
        <dbReference type="PROSITE-ProRule" id="PRU00169"/>
    </source>
</evidence>
<dbReference type="eggNOG" id="COG4566">
    <property type="taxonomic scope" value="Bacteria"/>
</dbReference>
<proteinExistence type="predicted"/>
<dbReference type="PROSITE" id="PS50043">
    <property type="entry name" value="HTH_LUXR_2"/>
    <property type="match status" value="1"/>
</dbReference>
<dbReference type="STRING" id="76114.c1A82"/>
<dbReference type="KEGG" id="eba:c1A82"/>
<dbReference type="SMART" id="SM00421">
    <property type="entry name" value="HTH_LUXR"/>
    <property type="match status" value="1"/>
</dbReference>
<dbReference type="Gene3D" id="3.40.50.2300">
    <property type="match status" value="1"/>
</dbReference>
<keyword evidence="2" id="KW-0238">DNA-binding</keyword>
<evidence type="ECO:0000256" key="2">
    <source>
        <dbReference type="ARBA" id="ARBA00023125"/>
    </source>
</evidence>
<dbReference type="Pfam" id="PF00072">
    <property type="entry name" value="Response_reg"/>
    <property type="match status" value="1"/>
</dbReference>
<dbReference type="GO" id="GO:0003677">
    <property type="term" value="F:DNA binding"/>
    <property type="evidence" value="ECO:0007669"/>
    <property type="project" value="UniProtKB-KW"/>
</dbReference>
<dbReference type="PROSITE" id="PS00622">
    <property type="entry name" value="HTH_LUXR_1"/>
    <property type="match status" value="1"/>
</dbReference>
<feature type="domain" description="Response regulatory" evidence="6">
    <location>
        <begin position="7"/>
        <end position="122"/>
    </location>
</feature>
<dbReference type="PANTHER" id="PTHR44688:SF16">
    <property type="entry name" value="DNA-BINDING TRANSCRIPTIONAL ACTIVATOR DEVR_DOSR"/>
    <property type="match status" value="1"/>
</dbReference>
<keyword evidence="3" id="KW-0804">Transcription</keyword>
<evidence type="ECO:0000256" key="3">
    <source>
        <dbReference type="ARBA" id="ARBA00023163"/>
    </source>
</evidence>
<dbReference type="Pfam" id="PF00196">
    <property type="entry name" value="GerE"/>
    <property type="match status" value="1"/>
</dbReference>
<dbReference type="GO" id="GO:0006355">
    <property type="term" value="P:regulation of DNA-templated transcription"/>
    <property type="evidence" value="ECO:0007669"/>
    <property type="project" value="InterPro"/>
</dbReference>
<dbReference type="InterPro" id="IPR001789">
    <property type="entry name" value="Sig_transdc_resp-reg_receiver"/>
</dbReference>
<dbReference type="RefSeq" id="WP_011237159.1">
    <property type="nucleotide sequence ID" value="NC_006513.1"/>
</dbReference>
<gene>
    <name evidence="7" type="primary">tcr2</name>
    <name evidence="7" type="ORF">c1A82</name>
</gene>